<reference evidence="2" key="1">
    <citation type="submission" date="2021-01" db="EMBL/GenBank/DDBJ databases">
        <authorList>
            <consortium name="Aspergillus puulaauensis MK2 genome sequencing consortium"/>
            <person name="Kazuki M."/>
            <person name="Futagami T."/>
        </authorList>
    </citation>
    <scope>NUCLEOTIDE SEQUENCE</scope>
    <source>
        <strain evidence="2">MK2</strain>
    </source>
</reference>
<name>A0A7R7XL29_9EURO</name>
<dbReference type="SUPFAM" id="SSF81383">
    <property type="entry name" value="F-box domain"/>
    <property type="match status" value="1"/>
</dbReference>
<reference evidence="2" key="2">
    <citation type="submission" date="2021-02" db="EMBL/GenBank/DDBJ databases">
        <title>Aspergillus puulaauensis MK2 genome sequence.</title>
        <authorList>
            <person name="Futagami T."/>
            <person name="Mori K."/>
            <person name="Kadooka C."/>
            <person name="Tanaka T."/>
        </authorList>
    </citation>
    <scope>NUCLEOTIDE SEQUENCE</scope>
    <source>
        <strain evidence="2">MK2</strain>
    </source>
</reference>
<dbReference type="GeneID" id="64973466"/>
<dbReference type="SUPFAM" id="SSF50998">
    <property type="entry name" value="Quinoprotein alcohol dehydrogenase-like"/>
    <property type="match status" value="1"/>
</dbReference>
<evidence type="ECO:0000313" key="2">
    <source>
        <dbReference type="EMBL" id="BCS23461.1"/>
    </source>
</evidence>
<dbReference type="OrthoDB" id="10362567at2759"/>
<proteinExistence type="predicted"/>
<feature type="domain" description="F-box" evidence="1">
    <location>
        <begin position="41"/>
        <end position="73"/>
    </location>
</feature>
<dbReference type="Pfam" id="PF00646">
    <property type="entry name" value="F-box"/>
    <property type="match status" value="1"/>
</dbReference>
<dbReference type="EMBL" id="AP024445">
    <property type="protein sequence ID" value="BCS23461.1"/>
    <property type="molecule type" value="Genomic_DNA"/>
</dbReference>
<protein>
    <recommendedName>
        <fullName evidence="1">F-box domain-containing protein</fullName>
    </recommendedName>
</protein>
<organism evidence="2 3">
    <name type="scientific">Aspergillus puulaauensis</name>
    <dbReference type="NCBI Taxonomy" id="1220207"/>
    <lineage>
        <taxon>Eukaryota</taxon>
        <taxon>Fungi</taxon>
        <taxon>Dikarya</taxon>
        <taxon>Ascomycota</taxon>
        <taxon>Pezizomycotina</taxon>
        <taxon>Eurotiomycetes</taxon>
        <taxon>Eurotiomycetidae</taxon>
        <taxon>Eurotiales</taxon>
        <taxon>Aspergillaceae</taxon>
        <taxon>Aspergillus</taxon>
    </lineage>
</organism>
<evidence type="ECO:0000313" key="3">
    <source>
        <dbReference type="Proteomes" id="UP000654913"/>
    </source>
</evidence>
<dbReference type="KEGG" id="apuu:APUU_31686A"/>
<dbReference type="InterPro" id="IPR036047">
    <property type="entry name" value="F-box-like_dom_sf"/>
</dbReference>
<dbReference type="RefSeq" id="XP_041555655.1">
    <property type="nucleotide sequence ID" value="XM_041702917.1"/>
</dbReference>
<sequence length="540" mass="61031">MPNKRVLSASPDADTALDLQHMKKMPRKDILRGKLRDPVHNLNGDILNLIFDRLPIVDIVSCVFLSKAWKSAVLIWMHQSSKLAGQKLRRLCYETAPATLWQGMSIAEIKHHASSLYRMNSAKATSLFSCHGPVGYLDVGDFVAHLSRGDPNFSDLDSVLRWRPLEPAYNPQDNELKVYEIPRMSERFLDSTVVAVFVNRDGVVLVNLEHLRVQERRLFVYSPVEEKRLWDYSYPIQDLRSRSLSWRVSFGPVALGRSYVYCVSAERPSSWVLLAYDFRTGKEVYRVRRGARCFHSQSTWLAEGKSVPDRLVRLVEVNGEELLVLISDSSKWAVGTVEIVKGRDGQLLHSIKYSPAWKASCLADPLTNQVALMWYKPAQKAVNLGHSITLMHTFSYQPGQPFALSPLIAVKRHTPCAQYETLQPFTMTNIEVTPTVMGGTPVQFTITRSCLVRVYSRWVYDLALQAALDLFDDNPNHIPCYTTDDPTAVTVSEPAGPSLPPSSQDSKTLSVNTMPIPAVYWLDHARLVIQAKAFTRVVRF</sequence>
<gene>
    <name evidence="2" type="ORF">APUU_31686A</name>
</gene>
<evidence type="ECO:0000259" key="1">
    <source>
        <dbReference type="Pfam" id="PF00646"/>
    </source>
</evidence>
<keyword evidence="3" id="KW-1185">Reference proteome</keyword>
<dbReference type="AlphaFoldDB" id="A0A7R7XL29"/>
<accession>A0A7R7XL29</accession>
<dbReference type="InterPro" id="IPR011047">
    <property type="entry name" value="Quinoprotein_ADH-like_sf"/>
</dbReference>
<dbReference type="InterPro" id="IPR001810">
    <property type="entry name" value="F-box_dom"/>
</dbReference>
<dbReference type="Proteomes" id="UP000654913">
    <property type="component" value="Chromosome 3"/>
</dbReference>